<reference evidence="6" key="1">
    <citation type="submission" date="2022-12" db="EMBL/GenBank/DDBJ databases">
        <title>New Phytohabitans aurantiacus sp. RD004123 nov., an actinomycete isolated from soil.</title>
        <authorList>
            <person name="Triningsih D.W."/>
            <person name="Harunari E."/>
            <person name="Igarashi Y."/>
        </authorList>
    </citation>
    <scope>NUCLEOTIDE SEQUENCE</scope>
    <source>
        <strain evidence="6">RD004123</strain>
    </source>
</reference>
<dbReference type="Pfam" id="PF00544">
    <property type="entry name" value="Pectate_lyase_4"/>
    <property type="match status" value="1"/>
</dbReference>
<dbReference type="Proteomes" id="UP001144280">
    <property type="component" value="Unassembled WGS sequence"/>
</dbReference>
<gene>
    <name evidence="6" type="ORF">Pa4123_84990</name>
</gene>
<comment type="caution">
    <text evidence="6">The sequence shown here is derived from an EMBL/GenBank/DDBJ whole genome shotgun (WGS) entry which is preliminary data.</text>
</comment>
<keyword evidence="2" id="KW-0964">Secreted</keyword>
<dbReference type="Gene3D" id="2.160.20.10">
    <property type="entry name" value="Single-stranded right-handed beta-helix, Pectin lyase-like"/>
    <property type="match status" value="1"/>
</dbReference>
<dbReference type="InterPro" id="IPR006626">
    <property type="entry name" value="PbH1"/>
</dbReference>
<evidence type="ECO:0000313" key="7">
    <source>
        <dbReference type="Proteomes" id="UP001144280"/>
    </source>
</evidence>
<organism evidence="6 7">
    <name type="scientific">Phytohabitans aurantiacus</name>
    <dbReference type="NCBI Taxonomy" id="3016789"/>
    <lineage>
        <taxon>Bacteria</taxon>
        <taxon>Bacillati</taxon>
        <taxon>Actinomycetota</taxon>
        <taxon>Actinomycetes</taxon>
        <taxon>Micromonosporales</taxon>
        <taxon>Micromonosporaceae</taxon>
    </lineage>
</organism>
<sequence length="528" mass="54732">MRIKPLTAICATLALSVGLIAVGVNSASAATLFSDDFQDGNSSGWTSSGGTWSVVADGSNVLRQGGTSSDARARAGSASWTNYTVTARAKPIAFNGSNRFVAVLARAQSNTSYYYLALRSNNTVELKKLVNGSSTTLASTSVTVSTGTWYTLSLTVAGTAISGNVNGGAPLTATDTQFASGGIGVATFYGSASFDDVAVSDTPGPGPTTSTPPSTPPTSPPGNPGPNQADGWAGVNAWSQNGTTGGTGGQTVTVSTEAAFNSYATRPEPFVIRVSGMISLSKMTDVGSDKTVIGVGSGSGFSGYGLNVGLPIDDGITSPPANAVHNVILRNLRITGSADDNINVQMFSHHVWIDHNDLSGQNDGALDIKRGSSYVTVSWNHSHDSDKNMLLGRDDEDSAQDSGRLKVSYHHNWFNATDQRNPRVRYGDPVHVYNNYYLNNDDYGVAATMNSGVLVEGNYFENVEDPYHLAEGDSPNGRLVARNNCLVNSGSGQTGGSVAAIPYAYTLDTACNVKAIVSAGAGTGKVSG</sequence>
<feature type="compositionally biased region" description="Pro residues" evidence="3">
    <location>
        <begin position="213"/>
        <end position="224"/>
    </location>
</feature>
<comment type="similarity">
    <text evidence="2">Belongs to the polysaccharide lyase 1 family.</text>
</comment>
<evidence type="ECO:0000256" key="1">
    <source>
        <dbReference type="ARBA" id="ARBA00023239"/>
    </source>
</evidence>
<dbReference type="Gene3D" id="2.60.120.560">
    <property type="entry name" value="Exo-inulinase, domain 1"/>
    <property type="match status" value="1"/>
</dbReference>
<keyword evidence="1 2" id="KW-0456">Lyase</keyword>
<dbReference type="EMBL" id="BSDI01000078">
    <property type="protein sequence ID" value="GLI03221.1"/>
    <property type="molecule type" value="Genomic_DNA"/>
</dbReference>
<keyword evidence="4" id="KW-0732">Signal</keyword>
<feature type="region of interest" description="Disordered" evidence="3">
    <location>
        <begin position="198"/>
        <end position="235"/>
    </location>
</feature>
<dbReference type="SUPFAM" id="SSF51126">
    <property type="entry name" value="Pectin lyase-like"/>
    <property type="match status" value="1"/>
</dbReference>
<feature type="signal peptide" evidence="4">
    <location>
        <begin position="1"/>
        <end position="29"/>
    </location>
</feature>
<evidence type="ECO:0000256" key="4">
    <source>
        <dbReference type="SAM" id="SignalP"/>
    </source>
</evidence>
<evidence type="ECO:0000256" key="2">
    <source>
        <dbReference type="RuleBase" id="RU361173"/>
    </source>
</evidence>
<keyword evidence="7" id="KW-1185">Reference proteome</keyword>
<dbReference type="InterPro" id="IPR011050">
    <property type="entry name" value="Pectin_lyase_fold/virulence"/>
</dbReference>
<proteinExistence type="inferred from homology"/>
<dbReference type="InterPro" id="IPR013320">
    <property type="entry name" value="ConA-like_dom_sf"/>
</dbReference>
<dbReference type="InterPro" id="IPR012334">
    <property type="entry name" value="Pectin_lyas_fold"/>
</dbReference>
<name>A0ABQ5R9F5_9ACTN</name>
<feature type="domain" description="Pectate lyase" evidence="5">
    <location>
        <begin position="247"/>
        <end position="466"/>
    </location>
</feature>
<dbReference type="RefSeq" id="WP_281905254.1">
    <property type="nucleotide sequence ID" value="NZ_BSDI01000078.1"/>
</dbReference>
<comment type="subcellular location">
    <subcellularLocation>
        <location evidence="2">Secreted</location>
    </subcellularLocation>
</comment>
<evidence type="ECO:0000256" key="3">
    <source>
        <dbReference type="SAM" id="MobiDB-lite"/>
    </source>
</evidence>
<dbReference type="InterPro" id="IPR045032">
    <property type="entry name" value="PEL"/>
</dbReference>
<feature type="chain" id="PRO_5046458911" description="Pectate lyase domain-containing protein" evidence="4">
    <location>
        <begin position="30"/>
        <end position="528"/>
    </location>
</feature>
<dbReference type="PANTHER" id="PTHR31683:SF18">
    <property type="entry name" value="PECTATE LYASE 21-RELATED"/>
    <property type="match status" value="1"/>
</dbReference>
<keyword evidence="2" id="KW-0119">Carbohydrate metabolism</keyword>
<keyword evidence="2" id="KW-0624">Polysaccharide degradation</keyword>
<dbReference type="SUPFAM" id="SSF49899">
    <property type="entry name" value="Concanavalin A-like lectins/glucanases"/>
    <property type="match status" value="1"/>
</dbReference>
<dbReference type="InterPro" id="IPR002022">
    <property type="entry name" value="Pec_lyase"/>
</dbReference>
<dbReference type="SMART" id="SM00656">
    <property type="entry name" value="Amb_all"/>
    <property type="match status" value="1"/>
</dbReference>
<evidence type="ECO:0000259" key="5">
    <source>
        <dbReference type="SMART" id="SM00656"/>
    </source>
</evidence>
<dbReference type="SMART" id="SM00710">
    <property type="entry name" value="PbH1"/>
    <property type="match status" value="5"/>
</dbReference>
<dbReference type="PANTHER" id="PTHR31683">
    <property type="entry name" value="PECTATE LYASE 18-RELATED"/>
    <property type="match status" value="1"/>
</dbReference>
<accession>A0ABQ5R9F5</accession>
<evidence type="ECO:0000313" key="6">
    <source>
        <dbReference type="EMBL" id="GLI03221.1"/>
    </source>
</evidence>
<protein>
    <recommendedName>
        <fullName evidence="5">Pectate lyase domain-containing protein</fullName>
    </recommendedName>
</protein>